<dbReference type="GO" id="GO:0006355">
    <property type="term" value="P:regulation of DNA-templated transcription"/>
    <property type="evidence" value="ECO:0007669"/>
    <property type="project" value="InterPro"/>
</dbReference>
<dbReference type="NCBIfam" id="TIGR00229">
    <property type="entry name" value="sensory_box"/>
    <property type="match status" value="3"/>
</dbReference>
<dbReference type="SUPFAM" id="SSF55073">
    <property type="entry name" value="Nucleotide cyclase"/>
    <property type="match status" value="1"/>
</dbReference>
<dbReference type="InterPro" id="IPR000014">
    <property type="entry name" value="PAS"/>
</dbReference>
<dbReference type="PANTHER" id="PTHR44757:SF2">
    <property type="entry name" value="BIOFILM ARCHITECTURE MAINTENANCE PROTEIN MBAA"/>
    <property type="match status" value="1"/>
</dbReference>
<protein>
    <recommendedName>
        <fullName evidence="6">Diguanylate cyclase</fullName>
    </recommendedName>
</protein>
<dbReference type="PROSITE" id="PS50113">
    <property type="entry name" value="PAC"/>
    <property type="match status" value="4"/>
</dbReference>
<dbReference type="SMART" id="SM00267">
    <property type="entry name" value="GGDEF"/>
    <property type="match status" value="1"/>
</dbReference>
<reference evidence="4 5" key="1">
    <citation type="submission" date="2018-01" db="EMBL/GenBank/DDBJ databases">
        <title>The whole genome sequencing and assembly of Halobacillus litoralis ERB031 strain.</title>
        <authorList>
            <person name="Lee S.-J."/>
            <person name="Park M.-K."/>
            <person name="Kim J.-Y."/>
            <person name="Lee Y.-J."/>
            <person name="Yi H."/>
            <person name="Bahn Y.-S."/>
            <person name="Kim J.F."/>
            <person name="Lee D.-W."/>
        </authorList>
    </citation>
    <scope>NUCLEOTIDE SEQUENCE [LARGE SCALE GENOMIC DNA]</scope>
    <source>
        <strain evidence="4 5">ERB 031</strain>
    </source>
</reference>
<feature type="domain" description="PAC" evidence="2">
    <location>
        <begin position="223"/>
        <end position="275"/>
    </location>
</feature>
<dbReference type="InterPro" id="IPR000700">
    <property type="entry name" value="PAS-assoc_C"/>
</dbReference>
<accession>A0A410MG76</accession>
<dbReference type="RefSeq" id="WP_128525993.1">
    <property type="nucleotide sequence ID" value="NZ_CP026118.1"/>
</dbReference>
<evidence type="ECO:0000259" key="1">
    <source>
        <dbReference type="PROSITE" id="PS50112"/>
    </source>
</evidence>
<dbReference type="InterPro" id="IPR013656">
    <property type="entry name" value="PAS_4"/>
</dbReference>
<dbReference type="Pfam" id="PF00990">
    <property type="entry name" value="GGDEF"/>
    <property type="match status" value="1"/>
</dbReference>
<evidence type="ECO:0008006" key="6">
    <source>
        <dbReference type="Google" id="ProtNLM"/>
    </source>
</evidence>
<feature type="domain" description="PAC" evidence="2">
    <location>
        <begin position="472"/>
        <end position="524"/>
    </location>
</feature>
<dbReference type="InterPro" id="IPR000160">
    <property type="entry name" value="GGDEF_dom"/>
</dbReference>
<dbReference type="KEGG" id="hli:HLI_16685"/>
<dbReference type="NCBIfam" id="TIGR00254">
    <property type="entry name" value="GGDEF"/>
    <property type="match status" value="1"/>
</dbReference>
<sequence length="691" mass="78917">MERVRDLFDIGMMSDLSDRNPYEQLLHMLMDGISDYIFFMEVVDRRRFKYVYMNHAAQAHSPIEGAEWNGKYIEDLLGHEESRDLIDSYEKVVAKKEALTFEDEITINGTLFRGHTVLTPTINEEGKVTHIVAITRNITEVVKKERDLARINAIYRSLMKNTTDAILIVDTDGNVLEANQALEELYGFTKKELQSSTFPFVPDESREEAEGLIGKGLKGFEISGYETVRVHKDGSFIDISVTVSQIQNGEGETIGISAIVRDITEEKRATRRLEASRSRYRSLFKHNPQSILRLTFQGEITKANRASVRLLGKEEDQLLHTSILDWVSDRQAGEVKQQLLNTFFKKDIWFQTSFFVEGEERLLYVFLVPIIDKDQKEGIYAILEDVTEKEKAHEALRQSEEKFRLIADHSNDMISVFAPSGSMMYASPSHKKFFGRDPMAMSPRELRRQLDKEDVIQLNAAFNNSYASQNSFTVSVKLTSQNGEPVWFECRGTPVVSEQGIVSHFVIVARDISNQKTYEEKLERFAFYDYLTDLPNRRLFEDRLVHAIAQSDRTKQTFALLYLDGDGFKSINDQYGHEIGDDFLCLVGKRMKECIRVGDSVGRIGGDEFAILLENIEDSEQAREVAGRALEKLRKPYYVNGQEIASSFSVGVACFPADGRSLDDLFRSADQALYQGKKHGKDQVLLFEDIQ</sequence>
<dbReference type="EMBL" id="CP026118">
    <property type="protein sequence ID" value="QAS53722.1"/>
    <property type="molecule type" value="Genomic_DNA"/>
</dbReference>
<dbReference type="InterPro" id="IPR052155">
    <property type="entry name" value="Biofilm_reg_signaling"/>
</dbReference>
<dbReference type="CDD" id="cd01949">
    <property type="entry name" value="GGDEF"/>
    <property type="match status" value="1"/>
</dbReference>
<dbReference type="CDD" id="cd00130">
    <property type="entry name" value="PAS"/>
    <property type="match status" value="4"/>
</dbReference>
<dbReference type="SUPFAM" id="SSF55785">
    <property type="entry name" value="PYP-like sensor domain (PAS domain)"/>
    <property type="match status" value="4"/>
</dbReference>
<dbReference type="Pfam" id="PF00989">
    <property type="entry name" value="PAS"/>
    <property type="match status" value="2"/>
</dbReference>
<dbReference type="PANTHER" id="PTHR44757">
    <property type="entry name" value="DIGUANYLATE CYCLASE DGCP"/>
    <property type="match status" value="1"/>
</dbReference>
<dbReference type="OrthoDB" id="9759607at2"/>
<feature type="domain" description="PAC" evidence="2">
    <location>
        <begin position="344"/>
        <end position="398"/>
    </location>
</feature>
<feature type="domain" description="PAS" evidence="1">
    <location>
        <begin position="276"/>
        <end position="347"/>
    </location>
</feature>
<organism evidence="4 5">
    <name type="scientific">Halobacillus litoralis</name>
    <dbReference type="NCBI Taxonomy" id="45668"/>
    <lineage>
        <taxon>Bacteria</taxon>
        <taxon>Bacillati</taxon>
        <taxon>Bacillota</taxon>
        <taxon>Bacilli</taxon>
        <taxon>Bacillales</taxon>
        <taxon>Bacillaceae</taxon>
        <taxon>Halobacillus</taxon>
    </lineage>
</organism>
<dbReference type="InterPro" id="IPR043128">
    <property type="entry name" value="Rev_trsase/Diguanyl_cyclase"/>
</dbReference>
<dbReference type="Gene3D" id="3.30.70.270">
    <property type="match status" value="1"/>
</dbReference>
<evidence type="ECO:0000313" key="5">
    <source>
        <dbReference type="Proteomes" id="UP000287756"/>
    </source>
</evidence>
<dbReference type="Gene3D" id="3.30.450.20">
    <property type="entry name" value="PAS domain"/>
    <property type="match status" value="4"/>
</dbReference>
<dbReference type="PROSITE" id="PS50112">
    <property type="entry name" value="PAS"/>
    <property type="match status" value="2"/>
</dbReference>
<dbReference type="InterPro" id="IPR001610">
    <property type="entry name" value="PAC"/>
</dbReference>
<evidence type="ECO:0000313" key="4">
    <source>
        <dbReference type="EMBL" id="QAS53722.1"/>
    </source>
</evidence>
<proteinExistence type="predicted"/>
<dbReference type="SMART" id="SM00091">
    <property type="entry name" value="PAS"/>
    <property type="match status" value="4"/>
</dbReference>
<dbReference type="InterPro" id="IPR029787">
    <property type="entry name" value="Nucleotide_cyclase"/>
</dbReference>
<gene>
    <name evidence="4" type="ORF">HLI_16685</name>
</gene>
<feature type="domain" description="PAC" evidence="2">
    <location>
        <begin position="95"/>
        <end position="150"/>
    </location>
</feature>
<evidence type="ECO:0000259" key="3">
    <source>
        <dbReference type="PROSITE" id="PS50887"/>
    </source>
</evidence>
<dbReference type="InterPro" id="IPR013767">
    <property type="entry name" value="PAS_fold"/>
</dbReference>
<feature type="domain" description="PAS" evidence="1">
    <location>
        <begin position="151"/>
        <end position="220"/>
    </location>
</feature>
<dbReference type="Pfam" id="PF08448">
    <property type="entry name" value="PAS_4"/>
    <property type="match status" value="2"/>
</dbReference>
<feature type="domain" description="GGDEF" evidence="3">
    <location>
        <begin position="556"/>
        <end position="689"/>
    </location>
</feature>
<dbReference type="InterPro" id="IPR035965">
    <property type="entry name" value="PAS-like_dom_sf"/>
</dbReference>
<dbReference type="SMART" id="SM00086">
    <property type="entry name" value="PAC"/>
    <property type="match status" value="3"/>
</dbReference>
<dbReference type="PROSITE" id="PS50887">
    <property type="entry name" value="GGDEF"/>
    <property type="match status" value="1"/>
</dbReference>
<dbReference type="FunFam" id="3.30.70.270:FF:000001">
    <property type="entry name" value="Diguanylate cyclase domain protein"/>
    <property type="match status" value="1"/>
</dbReference>
<name>A0A410MG76_9BACI</name>
<evidence type="ECO:0000259" key="2">
    <source>
        <dbReference type="PROSITE" id="PS50113"/>
    </source>
</evidence>
<dbReference type="Proteomes" id="UP000287756">
    <property type="component" value="Chromosome"/>
</dbReference>
<dbReference type="AlphaFoldDB" id="A0A410MG76"/>